<sequence>MRFFRTKKEVSLRRTNGQPPYHDRYKTSIPWRQRNKCPDSQRCTAAAAVWLSLVYPSKQHLHIIHWTSDSHASLIDLGIPANDLSSTETRGIGRNAAQDARSPDTGTGGNDPQFRKNYYVHSWGRRPNGPRRIAKKRKGQHRGILFVKRYHSTSKTLLHFEFQSSKMST</sequence>
<evidence type="ECO:0000313" key="3">
    <source>
        <dbReference type="Proteomes" id="UP000053477"/>
    </source>
</evidence>
<keyword evidence="3" id="KW-1185">Reference proteome</keyword>
<dbReference type="InParanoid" id="A0A0H2RRV8"/>
<evidence type="ECO:0000256" key="1">
    <source>
        <dbReference type="SAM" id="MobiDB-lite"/>
    </source>
</evidence>
<evidence type="ECO:0000313" key="2">
    <source>
        <dbReference type="EMBL" id="KLO14730.1"/>
    </source>
</evidence>
<protein>
    <submittedName>
        <fullName evidence="2">Uncharacterized protein</fullName>
    </submittedName>
</protein>
<organism evidence="2 3">
    <name type="scientific">Schizopora paradoxa</name>
    <dbReference type="NCBI Taxonomy" id="27342"/>
    <lineage>
        <taxon>Eukaryota</taxon>
        <taxon>Fungi</taxon>
        <taxon>Dikarya</taxon>
        <taxon>Basidiomycota</taxon>
        <taxon>Agaricomycotina</taxon>
        <taxon>Agaricomycetes</taxon>
        <taxon>Hymenochaetales</taxon>
        <taxon>Schizoporaceae</taxon>
        <taxon>Schizopora</taxon>
    </lineage>
</organism>
<proteinExistence type="predicted"/>
<reference evidence="2 3" key="1">
    <citation type="submission" date="2015-04" db="EMBL/GenBank/DDBJ databases">
        <title>Complete genome sequence of Schizopora paradoxa KUC8140, a cosmopolitan wood degrader in East Asia.</title>
        <authorList>
            <consortium name="DOE Joint Genome Institute"/>
            <person name="Min B."/>
            <person name="Park H."/>
            <person name="Jang Y."/>
            <person name="Kim J.-J."/>
            <person name="Kim K.H."/>
            <person name="Pangilinan J."/>
            <person name="Lipzen A."/>
            <person name="Riley R."/>
            <person name="Grigoriev I.V."/>
            <person name="Spatafora J.W."/>
            <person name="Choi I.-G."/>
        </authorList>
    </citation>
    <scope>NUCLEOTIDE SEQUENCE [LARGE SCALE GENOMIC DNA]</scope>
    <source>
        <strain evidence="2 3">KUC8140</strain>
    </source>
</reference>
<accession>A0A0H2RRV8</accession>
<dbReference type="AlphaFoldDB" id="A0A0H2RRV8"/>
<dbReference type="EMBL" id="KQ085939">
    <property type="protein sequence ID" value="KLO14730.1"/>
    <property type="molecule type" value="Genomic_DNA"/>
</dbReference>
<name>A0A0H2RRV8_9AGAM</name>
<dbReference type="Proteomes" id="UP000053477">
    <property type="component" value="Unassembled WGS sequence"/>
</dbReference>
<gene>
    <name evidence="2" type="ORF">SCHPADRAFT_296558</name>
</gene>
<feature type="region of interest" description="Disordered" evidence="1">
    <location>
        <begin position="86"/>
        <end position="115"/>
    </location>
</feature>